<comment type="caution">
    <text evidence="2">The sequence shown here is derived from an EMBL/GenBank/DDBJ whole genome shotgun (WGS) entry which is preliminary data.</text>
</comment>
<protein>
    <submittedName>
        <fullName evidence="2">Uncharacterized protein</fullName>
    </submittedName>
</protein>
<reference evidence="2" key="1">
    <citation type="submission" date="2023-07" db="EMBL/GenBank/DDBJ databases">
        <authorList>
            <person name="Stuckert A."/>
        </authorList>
    </citation>
    <scope>NUCLEOTIDE SEQUENCE</scope>
</reference>
<feature type="compositionally biased region" description="Low complexity" evidence="1">
    <location>
        <begin position="192"/>
        <end position="201"/>
    </location>
</feature>
<evidence type="ECO:0000313" key="3">
    <source>
        <dbReference type="Proteomes" id="UP001176940"/>
    </source>
</evidence>
<evidence type="ECO:0000256" key="1">
    <source>
        <dbReference type="SAM" id="MobiDB-lite"/>
    </source>
</evidence>
<evidence type="ECO:0000313" key="2">
    <source>
        <dbReference type="EMBL" id="CAJ0966660.1"/>
    </source>
</evidence>
<keyword evidence="3" id="KW-1185">Reference proteome</keyword>
<sequence>MSAKSYVQSKPEVAELKVSLAVNHQDSKSTEALYVHSDKGKIKITSVTNQDTRVVTVEKSKPSISQNLGKEGDLKKTLLDANNISIISSSKAACPDVSISKTHLMMSGCKEKSDQIPNLNPGNVKVKKEAQMSSSKTCAALREGNVSNKSVADKQSCVLTNTTAPVTTRRDPSSSPSKKTVAKNMPKPPAASLENSSSLSSDFKGQKRGKDTIPQNSPHKKT</sequence>
<feature type="compositionally biased region" description="Polar residues" evidence="1">
    <location>
        <begin position="213"/>
        <end position="222"/>
    </location>
</feature>
<name>A0ABN9MIQ7_9NEOB</name>
<feature type="region of interest" description="Disordered" evidence="1">
    <location>
        <begin position="141"/>
        <end position="222"/>
    </location>
</feature>
<dbReference type="Proteomes" id="UP001176940">
    <property type="component" value="Unassembled WGS sequence"/>
</dbReference>
<feature type="compositionally biased region" description="Polar residues" evidence="1">
    <location>
        <begin position="157"/>
        <end position="166"/>
    </location>
</feature>
<accession>A0ABN9MIQ7</accession>
<gene>
    <name evidence="2" type="ORF">RIMI_LOCUS21534238</name>
</gene>
<organism evidence="2 3">
    <name type="scientific">Ranitomeya imitator</name>
    <name type="common">mimic poison frog</name>
    <dbReference type="NCBI Taxonomy" id="111125"/>
    <lineage>
        <taxon>Eukaryota</taxon>
        <taxon>Metazoa</taxon>
        <taxon>Chordata</taxon>
        <taxon>Craniata</taxon>
        <taxon>Vertebrata</taxon>
        <taxon>Euteleostomi</taxon>
        <taxon>Amphibia</taxon>
        <taxon>Batrachia</taxon>
        <taxon>Anura</taxon>
        <taxon>Neobatrachia</taxon>
        <taxon>Hyloidea</taxon>
        <taxon>Dendrobatidae</taxon>
        <taxon>Dendrobatinae</taxon>
        <taxon>Ranitomeya</taxon>
    </lineage>
</organism>
<proteinExistence type="predicted"/>
<dbReference type="EMBL" id="CAUEEQ010076176">
    <property type="protein sequence ID" value="CAJ0966660.1"/>
    <property type="molecule type" value="Genomic_DNA"/>
</dbReference>